<protein>
    <submittedName>
        <fullName evidence="1">Phage tail protein</fullName>
    </submittedName>
</protein>
<sequence>MSGSIMPGFKGSPKSLVELSNMADKGKAYPLISGNRRVWGQYVIEEIEETQTIFFKDGTPRKIEFTIELRQISTPKTLKNNTIKAVGAALTETLQSYGVDDVWVGAAQTAFGAANGESVDYGQTGGYANGL</sequence>
<reference evidence="1 2" key="1">
    <citation type="journal article" date="2016" name="Genome Biol. Evol.">
        <title>Comparative Genomic Analyses of the Moraxella catarrhalis Serosensitive and Seroresistant Lineages Demonstrate Their Independent Evolution.</title>
        <authorList>
            <person name="Earl J.P."/>
            <person name="de Vries S.P."/>
            <person name="Ahmed A."/>
            <person name="Powell E."/>
            <person name="Schultz M.P."/>
            <person name="Hermans P.W."/>
            <person name="Hill D.J."/>
            <person name="Zhou Z."/>
            <person name="Constantinidou C.I."/>
            <person name="Hu F.Z."/>
            <person name="Bootsma H.J."/>
            <person name="Ehrlich G.D."/>
        </authorList>
    </citation>
    <scope>NUCLEOTIDE SEQUENCE [LARGE SCALE GENOMIC DNA]</scope>
    <source>
        <strain evidence="1 2">Z7574</strain>
    </source>
</reference>
<organism evidence="1 2">
    <name type="scientific">Moraxella catarrhalis</name>
    <name type="common">Branhamella catarrhalis</name>
    <dbReference type="NCBI Taxonomy" id="480"/>
    <lineage>
        <taxon>Bacteria</taxon>
        <taxon>Pseudomonadati</taxon>
        <taxon>Pseudomonadota</taxon>
        <taxon>Gammaproteobacteria</taxon>
        <taxon>Moraxellales</taxon>
        <taxon>Moraxellaceae</taxon>
        <taxon>Moraxella</taxon>
    </lineage>
</organism>
<evidence type="ECO:0000313" key="1">
    <source>
        <dbReference type="EMBL" id="OAV00234.1"/>
    </source>
</evidence>
<dbReference type="Pfam" id="PF06995">
    <property type="entry name" value="Phage_P2_GpU"/>
    <property type="match status" value="1"/>
</dbReference>
<dbReference type="Proteomes" id="UP000078446">
    <property type="component" value="Unassembled WGS sequence"/>
</dbReference>
<comment type="caution">
    <text evidence="1">The sequence shown here is derived from an EMBL/GenBank/DDBJ whole genome shotgun (WGS) entry which is preliminary data.</text>
</comment>
<evidence type="ECO:0000313" key="2">
    <source>
        <dbReference type="Proteomes" id="UP000078446"/>
    </source>
</evidence>
<name>A0A7Z0UY93_MORCA</name>
<proteinExistence type="predicted"/>
<accession>A0A7Z0UY93</accession>
<gene>
    <name evidence="1" type="ORF">AO382_1384</name>
</gene>
<dbReference type="InterPro" id="IPR009734">
    <property type="entry name" value="Myoviridae_GpU"/>
</dbReference>
<dbReference type="AlphaFoldDB" id="A0A7Z0UY93"/>
<dbReference type="EMBL" id="LXHE01000014">
    <property type="protein sequence ID" value="OAV00234.1"/>
    <property type="molecule type" value="Genomic_DNA"/>
</dbReference>